<sequence>MRHRGHPAAAAMTPETKPLLGDESSSPSGCQYVANKSLNTAAHFTSALPLTTATITTRGSGGGGGGAHHLPQAIAHRGFKAQYPENTLLAFRAALDEAGAHALETDLHLSRDGVVVLSHDGNLKRCFGIEDKKINECDWSYLKTLETVREPRQRMPRLEDLLGLLAEEGREGVWVLLDIKTDDPPAELLGRVADVLASTPGPVPWNERIVFGCWNQPYITHVRTILPAYPISLISWSPLYARNFLTPKQPNLSFNMFQKSLVGPVGKLFIRDVKKNRRQLFVWTVNDEEWMEWSIRAGADGVITDDPELFREVCKRWEGKGEGASTSTSTSTSVPSGEREVDADEKARAARRTGRVRDGTWKRTARLYLEVAGIQVLVAVFTPILMLVARFGVVGPGPKAAKALKL</sequence>
<feature type="compositionally biased region" description="Basic and acidic residues" evidence="1">
    <location>
        <begin position="337"/>
        <end position="348"/>
    </location>
</feature>
<accession>A0A9Q0AZF9</accession>
<keyword evidence="2" id="KW-0472">Membrane</keyword>
<comment type="caution">
    <text evidence="4">The sequence shown here is derived from an EMBL/GenBank/DDBJ whole genome shotgun (WGS) entry which is preliminary data.</text>
</comment>
<keyword evidence="5" id="KW-1185">Reference proteome</keyword>
<dbReference type="InterPro" id="IPR017946">
    <property type="entry name" value="PLC-like_Pdiesterase_TIM-brl"/>
</dbReference>
<dbReference type="Pfam" id="PF03009">
    <property type="entry name" value="GDPD"/>
    <property type="match status" value="1"/>
</dbReference>
<evidence type="ECO:0000313" key="5">
    <source>
        <dbReference type="Proteomes" id="UP001056436"/>
    </source>
</evidence>
<dbReference type="GO" id="GO:0008081">
    <property type="term" value="F:phosphoric diester hydrolase activity"/>
    <property type="evidence" value="ECO:0007669"/>
    <property type="project" value="InterPro"/>
</dbReference>
<dbReference type="GO" id="GO:0006629">
    <property type="term" value="P:lipid metabolic process"/>
    <property type="evidence" value="ECO:0007669"/>
    <property type="project" value="InterPro"/>
</dbReference>
<reference evidence="4" key="1">
    <citation type="submission" date="2019-01" db="EMBL/GenBank/DDBJ databases">
        <title>Colletotrichum abscissum LGMF1257.</title>
        <authorList>
            <person name="Baroncelli R."/>
        </authorList>
    </citation>
    <scope>NUCLEOTIDE SEQUENCE</scope>
    <source>
        <strain evidence="4">Ca142</strain>
    </source>
</reference>
<dbReference type="OrthoDB" id="1058301at2759"/>
<dbReference type="SUPFAM" id="SSF51695">
    <property type="entry name" value="PLC-like phosphodiesterases"/>
    <property type="match status" value="1"/>
</dbReference>
<dbReference type="AlphaFoldDB" id="A0A9Q0AZF9"/>
<feature type="region of interest" description="Disordered" evidence="1">
    <location>
        <begin position="1"/>
        <end position="26"/>
    </location>
</feature>
<proteinExistence type="predicted"/>
<keyword evidence="2" id="KW-1133">Transmembrane helix</keyword>
<keyword evidence="2" id="KW-0812">Transmembrane</keyword>
<feature type="domain" description="GP-PDE" evidence="3">
    <location>
        <begin position="71"/>
        <end position="314"/>
    </location>
</feature>
<organism evidence="4 5">
    <name type="scientific">Colletotrichum abscissum</name>
    <dbReference type="NCBI Taxonomy" id="1671311"/>
    <lineage>
        <taxon>Eukaryota</taxon>
        <taxon>Fungi</taxon>
        <taxon>Dikarya</taxon>
        <taxon>Ascomycota</taxon>
        <taxon>Pezizomycotina</taxon>
        <taxon>Sordariomycetes</taxon>
        <taxon>Hypocreomycetidae</taxon>
        <taxon>Glomerellales</taxon>
        <taxon>Glomerellaceae</taxon>
        <taxon>Colletotrichum</taxon>
        <taxon>Colletotrichum acutatum species complex</taxon>
    </lineage>
</organism>
<evidence type="ECO:0000256" key="2">
    <source>
        <dbReference type="SAM" id="Phobius"/>
    </source>
</evidence>
<feature type="transmembrane region" description="Helical" evidence="2">
    <location>
        <begin position="367"/>
        <end position="389"/>
    </location>
</feature>
<evidence type="ECO:0000259" key="3">
    <source>
        <dbReference type="PROSITE" id="PS51704"/>
    </source>
</evidence>
<evidence type="ECO:0000256" key="1">
    <source>
        <dbReference type="SAM" id="MobiDB-lite"/>
    </source>
</evidence>
<dbReference type="InterPro" id="IPR030395">
    <property type="entry name" value="GP_PDE_dom"/>
</dbReference>
<dbReference type="PROSITE" id="PS51704">
    <property type="entry name" value="GP_PDE"/>
    <property type="match status" value="1"/>
</dbReference>
<dbReference type="Proteomes" id="UP001056436">
    <property type="component" value="Unassembled WGS sequence"/>
</dbReference>
<protein>
    <submittedName>
        <fullName evidence="4">Glycerophosphoryl diester phosphodiesterase</fullName>
    </submittedName>
</protein>
<feature type="region of interest" description="Disordered" evidence="1">
    <location>
        <begin position="320"/>
        <end position="355"/>
    </location>
</feature>
<gene>
    <name evidence="4" type="ORF">CABS02_11858</name>
</gene>
<name>A0A9Q0AZF9_9PEZI</name>
<dbReference type="PANTHER" id="PTHR43805:SF1">
    <property type="entry name" value="GP-PDE DOMAIN-CONTAINING PROTEIN"/>
    <property type="match status" value="1"/>
</dbReference>
<dbReference type="PANTHER" id="PTHR43805">
    <property type="entry name" value="GLYCEROPHOSPHORYL DIESTER PHOSPHODIESTERASE"/>
    <property type="match status" value="1"/>
</dbReference>
<dbReference type="EMBL" id="SDAQ01000107">
    <property type="protein sequence ID" value="KAI3538214.1"/>
    <property type="molecule type" value="Genomic_DNA"/>
</dbReference>
<evidence type="ECO:0000313" key="4">
    <source>
        <dbReference type="EMBL" id="KAI3538214.1"/>
    </source>
</evidence>
<dbReference type="CDD" id="cd08570">
    <property type="entry name" value="GDPD_YPL206cp_fungi"/>
    <property type="match status" value="1"/>
</dbReference>
<dbReference type="Gene3D" id="3.20.20.190">
    <property type="entry name" value="Phosphatidylinositol (PI) phosphodiesterase"/>
    <property type="match status" value="1"/>
</dbReference>